<dbReference type="GO" id="GO:0000976">
    <property type="term" value="F:transcription cis-regulatory region binding"/>
    <property type="evidence" value="ECO:0007669"/>
    <property type="project" value="TreeGrafter"/>
</dbReference>
<keyword evidence="1" id="KW-0805">Transcription regulation</keyword>
<dbReference type="InterPro" id="IPR028082">
    <property type="entry name" value="Peripla_BP_I"/>
</dbReference>
<dbReference type="SUPFAM" id="SSF53822">
    <property type="entry name" value="Periplasmic binding protein-like I"/>
    <property type="match status" value="1"/>
</dbReference>
<reference evidence="5 6" key="1">
    <citation type="submission" date="2019-07" db="EMBL/GenBank/DDBJ databases">
        <title>Full genome sequence of Devosia sp. Gsoil 520.</title>
        <authorList>
            <person name="Im W.-T."/>
        </authorList>
    </citation>
    <scope>NUCLEOTIDE SEQUENCE [LARGE SCALE GENOMIC DNA]</scope>
    <source>
        <strain evidence="5 6">Gsoil 520</strain>
    </source>
</reference>
<keyword evidence="3" id="KW-0804">Transcription</keyword>
<evidence type="ECO:0000259" key="4">
    <source>
        <dbReference type="Pfam" id="PF13377"/>
    </source>
</evidence>
<evidence type="ECO:0000256" key="3">
    <source>
        <dbReference type="ARBA" id="ARBA00023163"/>
    </source>
</evidence>
<dbReference type="GO" id="GO:0003700">
    <property type="term" value="F:DNA-binding transcription factor activity"/>
    <property type="evidence" value="ECO:0007669"/>
    <property type="project" value="TreeGrafter"/>
</dbReference>
<dbReference type="OrthoDB" id="7325800at2"/>
<dbReference type="AlphaFoldDB" id="A0A5B8LT41"/>
<keyword evidence="2" id="KW-0238">DNA-binding</keyword>
<dbReference type="PANTHER" id="PTHR30146">
    <property type="entry name" value="LACI-RELATED TRANSCRIPTIONAL REPRESSOR"/>
    <property type="match status" value="1"/>
</dbReference>
<protein>
    <submittedName>
        <fullName evidence="5">LacI family transcriptional regulator</fullName>
    </submittedName>
</protein>
<dbReference type="KEGG" id="dea:FPZ08_07780"/>
<proteinExistence type="predicted"/>
<dbReference type="PANTHER" id="PTHR30146:SF109">
    <property type="entry name" value="HTH-TYPE TRANSCRIPTIONAL REGULATOR GALS"/>
    <property type="match status" value="1"/>
</dbReference>
<keyword evidence="6" id="KW-1185">Reference proteome</keyword>
<dbReference type="EMBL" id="CP042304">
    <property type="protein sequence ID" value="QDZ10662.1"/>
    <property type="molecule type" value="Genomic_DNA"/>
</dbReference>
<evidence type="ECO:0000313" key="5">
    <source>
        <dbReference type="EMBL" id="QDZ10662.1"/>
    </source>
</evidence>
<sequence>MSIVRMHRCDPGFDMLEATGVVQRSFTDDATLPGRLVDNAAGFILVGPQDNAMIEAARVTGIPCVRIGPAPHALYPMDQVGAADREAMAVVADHLLRLGHRAFVYVHGRPGYPGRIDRLQGFAAAIAKTEGTSLRELSFPDDDEAGDFRTLMEPLLAADFQPTAFFCGNDGVAVTVLSELLRLGIKVPEQVSVVGFADYPIAARVSPRLTTIHSPHREMGAAAVQIIRARMEQPPEGADLPPMRLDLVGRLVTRESTAAASNSAAVWEPL</sequence>
<dbReference type="Proteomes" id="UP000315364">
    <property type="component" value="Chromosome"/>
</dbReference>
<dbReference type="Pfam" id="PF13377">
    <property type="entry name" value="Peripla_BP_3"/>
    <property type="match status" value="1"/>
</dbReference>
<dbReference type="Gene3D" id="3.40.50.2300">
    <property type="match status" value="2"/>
</dbReference>
<evidence type="ECO:0000313" key="6">
    <source>
        <dbReference type="Proteomes" id="UP000315364"/>
    </source>
</evidence>
<feature type="domain" description="Transcriptional regulator LacI/GalR-like sensor" evidence="4">
    <location>
        <begin position="92"/>
        <end position="257"/>
    </location>
</feature>
<evidence type="ECO:0000256" key="2">
    <source>
        <dbReference type="ARBA" id="ARBA00023125"/>
    </source>
</evidence>
<gene>
    <name evidence="5" type="ORF">FPZ08_07780</name>
</gene>
<accession>A0A5B8LT41</accession>
<dbReference type="InterPro" id="IPR046335">
    <property type="entry name" value="LacI/GalR-like_sensor"/>
</dbReference>
<name>A0A5B8LT41_9HYPH</name>
<dbReference type="CDD" id="cd06267">
    <property type="entry name" value="PBP1_LacI_sugar_binding-like"/>
    <property type="match status" value="1"/>
</dbReference>
<organism evidence="5 6">
    <name type="scientific">Devosia ginsengisoli</name>
    <dbReference type="NCBI Taxonomy" id="400770"/>
    <lineage>
        <taxon>Bacteria</taxon>
        <taxon>Pseudomonadati</taxon>
        <taxon>Pseudomonadota</taxon>
        <taxon>Alphaproteobacteria</taxon>
        <taxon>Hyphomicrobiales</taxon>
        <taxon>Devosiaceae</taxon>
        <taxon>Devosia</taxon>
    </lineage>
</organism>
<evidence type="ECO:0000256" key="1">
    <source>
        <dbReference type="ARBA" id="ARBA00023015"/>
    </source>
</evidence>